<dbReference type="AlphaFoldDB" id="A0A940X128"/>
<accession>A0A940X128</accession>
<evidence type="ECO:0000313" key="3">
    <source>
        <dbReference type="Proteomes" id="UP000673447"/>
    </source>
</evidence>
<feature type="signal peptide" evidence="1">
    <location>
        <begin position="1"/>
        <end position="26"/>
    </location>
</feature>
<reference evidence="2" key="2">
    <citation type="submission" date="2021-03" db="EMBL/GenBank/DDBJ databases">
        <authorList>
            <person name="Cao W."/>
        </authorList>
    </citation>
    <scope>NUCLEOTIDE SEQUENCE</scope>
    <source>
        <strain evidence="2">110414</strain>
    </source>
</reference>
<proteinExistence type="predicted"/>
<dbReference type="PROSITE" id="PS51257">
    <property type="entry name" value="PROKAR_LIPOPROTEIN"/>
    <property type="match status" value="1"/>
</dbReference>
<evidence type="ECO:0000256" key="1">
    <source>
        <dbReference type="SAM" id="SignalP"/>
    </source>
</evidence>
<sequence length="154" mass="16067">MPKKYPRFAVFLLPLALAACNKPAQGAVQAGASSATPSTEPAAAPAVTGKAFDEAKVAMIEGGAKLQASAVACQLGTQAQADAGTADLRAKYVAEGYDGGAFDRLHDAAFKQTIDKFGSASAQQKTQACEQIKQFGNQMGQMARDMQKQMDAQH</sequence>
<evidence type="ECO:0008006" key="4">
    <source>
        <dbReference type="Google" id="ProtNLM"/>
    </source>
</evidence>
<keyword evidence="3" id="KW-1185">Reference proteome</keyword>
<name>A0A940X128_9GAMM</name>
<reference evidence="2" key="1">
    <citation type="journal article" date="2016" name="Int. J. Syst. Evol. Microbiol.">
        <title>Pseudoxanthomonas helianthi sp. nov., isolated from roots of Jerusalem artichoke (Helianthus tuberosus).</title>
        <authorList>
            <person name="Kittiwongwattana C."/>
            <person name="Thawai C."/>
        </authorList>
    </citation>
    <scope>NUCLEOTIDE SEQUENCE</scope>
    <source>
        <strain evidence="2">110414</strain>
    </source>
</reference>
<keyword evidence="1" id="KW-0732">Signal</keyword>
<dbReference type="EMBL" id="JAGKTC010000001">
    <property type="protein sequence ID" value="MBP3983900.1"/>
    <property type="molecule type" value="Genomic_DNA"/>
</dbReference>
<gene>
    <name evidence="2" type="ORF">J5837_05610</name>
</gene>
<feature type="chain" id="PRO_5036899586" description="Lipoprotein" evidence="1">
    <location>
        <begin position="27"/>
        <end position="154"/>
    </location>
</feature>
<protein>
    <recommendedName>
        <fullName evidence="4">Lipoprotein</fullName>
    </recommendedName>
</protein>
<dbReference type="RefSeq" id="WP_210535711.1">
    <property type="nucleotide sequence ID" value="NZ_JAGKTC010000001.1"/>
</dbReference>
<comment type="caution">
    <text evidence="2">The sequence shown here is derived from an EMBL/GenBank/DDBJ whole genome shotgun (WGS) entry which is preliminary data.</text>
</comment>
<dbReference type="Proteomes" id="UP000673447">
    <property type="component" value="Unassembled WGS sequence"/>
</dbReference>
<organism evidence="2 3">
    <name type="scientific">Pseudoxanthomonas helianthi</name>
    <dbReference type="NCBI Taxonomy" id="1453541"/>
    <lineage>
        <taxon>Bacteria</taxon>
        <taxon>Pseudomonadati</taxon>
        <taxon>Pseudomonadota</taxon>
        <taxon>Gammaproteobacteria</taxon>
        <taxon>Lysobacterales</taxon>
        <taxon>Lysobacteraceae</taxon>
        <taxon>Pseudoxanthomonas</taxon>
    </lineage>
</organism>
<evidence type="ECO:0000313" key="2">
    <source>
        <dbReference type="EMBL" id="MBP3983900.1"/>
    </source>
</evidence>